<feature type="region of interest" description="Disordered" evidence="5">
    <location>
        <begin position="229"/>
        <end position="252"/>
    </location>
</feature>
<dbReference type="InterPro" id="IPR006563">
    <property type="entry name" value="POX_dom"/>
</dbReference>
<feature type="region of interest" description="Disordered" evidence="5">
    <location>
        <begin position="359"/>
        <end position="405"/>
    </location>
</feature>
<feature type="compositionally biased region" description="Low complexity" evidence="5">
    <location>
        <begin position="229"/>
        <end position="241"/>
    </location>
</feature>
<evidence type="ECO:0000313" key="7">
    <source>
        <dbReference type="EMBL" id="VAH94668.1"/>
    </source>
</evidence>
<feature type="region of interest" description="Disordered" evidence="5">
    <location>
        <begin position="1"/>
        <end position="87"/>
    </location>
</feature>
<dbReference type="PANTHER" id="PTHR11850">
    <property type="entry name" value="HOMEOBOX PROTEIN TRANSCRIPTION FACTORS"/>
    <property type="match status" value="1"/>
</dbReference>
<organism evidence="7 8">
    <name type="scientific">Triticum turgidum subsp. durum</name>
    <name type="common">Durum wheat</name>
    <name type="synonym">Triticum durum</name>
    <dbReference type="NCBI Taxonomy" id="4567"/>
    <lineage>
        <taxon>Eukaryota</taxon>
        <taxon>Viridiplantae</taxon>
        <taxon>Streptophyta</taxon>
        <taxon>Embryophyta</taxon>
        <taxon>Tracheophyta</taxon>
        <taxon>Spermatophyta</taxon>
        <taxon>Magnoliopsida</taxon>
        <taxon>Liliopsida</taxon>
        <taxon>Poales</taxon>
        <taxon>Poaceae</taxon>
        <taxon>BOP clade</taxon>
        <taxon>Pooideae</taxon>
        <taxon>Triticodae</taxon>
        <taxon>Triticeae</taxon>
        <taxon>Triticinae</taxon>
        <taxon>Triticum</taxon>
    </lineage>
</organism>
<dbReference type="EMBL" id="LT934117">
    <property type="protein sequence ID" value="VAH94668.1"/>
    <property type="molecule type" value="Genomic_DNA"/>
</dbReference>
<dbReference type="GO" id="GO:0003677">
    <property type="term" value="F:DNA binding"/>
    <property type="evidence" value="ECO:0007669"/>
    <property type="project" value="UniProtKB-KW"/>
</dbReference>
<gene>
    <name evidence="7" type="ORF">TRITD_4Av1G185790</name>
</gene>
<keyword evidence="4" id="KW-0539">Nucleus</keyword>
<accession>A0A9R0SID2</accession>
<keyword evidence="2" id="KW-0371">Homeobox</keyword>
<evidence type="ECO:0000256" key="5">
    <source>
        <dbReference type="SAM" id="MobiDB-lite"/>
    </source>
</evidence>
<dbReference type="SUPFAM" id="SSF50494">
    <property type="entry name" value="Trypsin-like serine proteases"/>
    <property type="match status" value="1"/>
</dbReference>
<dbReference type="Proteomes" id="UP000324705">
    <property type="component" value="Chromosome 4A"/>
</dbReference>
<evidence type="ECO:0000313" key="8">
    <source>
        <dbReference type="Proteomes" id="UP000324705"/>
    </source>
</evidence>
<feature type="compositionally biased region" description="Low complexity" evidence="5">
    <location>
        <begin position="34"/>
        <end position="47"/>
    </location>
</feature>
<evidence type="ECO:0000259" key="6">
    <source>
        <dbReference type="SMART" id="SM00574"/>
    </source>
</evidence>
<sequence>MGIAAPPCQQTTTQHVGAPRSSAAIYDGRPATASSMSHSQGFHQGSSGVYGFSSDGFDRPGSSQQDQQQEHEQQQHHVAQQSRRDKMRVQGFDPAAAAAHGLLPIDGDEHVEPGTMYDHAAAAGASNMLAEMFNFSAQTPSGPSATELLASQMNANYRFGFRQQAPGAVVAGLPGDGGWFGSGGPGRADVVLGGANLLGETSSPKQQAGGMAGLATDPAAAMQLFLMNPQQQQQQQSRSSPTSPPPSDAQSAIQHHEAFQAYGNAASSFGGGGAGVVEGQGLSLSLSPSLQQLEMAKQAEELRVRDGVLYFNRQQQQQLHVGYGPAGVAGVLRNSKYTRAAQELLDEFCSVGRGQTIKGGGRGAGGSSSNPNASKGGPSSSGAAQSPSSASKEPPQLSPADRFEQQRKKAKLISMLDEVDRRYNHYCDQMQMVVNFFDSVMGFGAATPYTALAQKAMSRHFRCLKDAIAAQLRHTCELLGEKDAGTSSGLTKGETPRLRAIDQSLRQQRAFHHMGMMEQEAWRPQRGLPERSVSILRSWLFEHFLHRTPATPISTCWRGRRGCPGTRFRIGSSTPASGCGSP</sequence>
<dbReference type="Pfam" id="PF07526">
    <property type="entry name" value="POX"/>
    <property type="match status" value="1"/>
</dbReference>
<evidence type="ECO:0000256" key="1">
    <source>
        <dbReference type="ARBA" id="ARBA00023125"/>
    </source>
</evidence>
<feature type="compositionally biased region" description="Low complexity" evidence="5">
    <location>
        <begin position="367"/>
        <end position="391"/>
    </location>
</feature>
<dbReference type="Gramene" id="TRITD4Av1G185790.2">
    <property type="protein sequence ID" value="TRITD4Av1G185790.2"/>
    <property type="gene ID" value="TRITD4Av1G185790"/>
</dbReference>
<dbReference type="SMART" id="SM00574">
    <property type="entry name" value="POX"/>
    <property type="match status" value="1"/>
</dbReference>
<keyword evidence="1" id="KW-0238">DNA-binding</keyword>
<name>A0A9R0SID2_TRITD</name>
<keyword evidence="3" id="KW-0804">Transcription</keyword>
<dbReference type="InterPro" id="IPR009003">
    <property type="entry name" value="Peptidase_S1_PA"/>
</dbReference>
<keyword evidence="8" id="KW-1185">Reference proteome</keyword>
<protein>
    <recommendedName>
        <fullName evidence="6">POX domain-containing protein</fullName>
    </recommendedName>
</protein>
<dbReference type="InterPro" id="IPR050224">
    <property type="entry name" value="TALE_homeobox"/>
</dbReference>
<evidence type="ECO:0000256" key="4">
    <source>
        <dbReference type="ARBA" id="ARBA00023242"/>
    </source>
</evidence>
<feature type="domain" description="POX" evidence="6">
    <location>
        <begin position="326"/>
        <end position="470"/>
    </location>
</feature>
<proteinExistence type="predicted"/>
<evidence type="ECO:0000256" key="3">
    <source>
        <dbReference type="ARBA" id="ARBA00023163"/>
    </source>
</evidence>
<reference evidence="7 8" key="1">
    <citation type="submission" date="2017-09" db="EMBL/GenBank/DDBJ databases">
        <authorList>
            <consortium name="International Durum Wheat Genome Sequencing Consortium (IDWGSC)"/>
            <person name="Milanesi L."/>
        </authorList>
    </citation>
    <scope>NUCLEOTIDE SEQUENCE [LARGE SCALE GENOMIC DNA]</scope>
    <source>
        <strain evidence="8">cv. Svevo</strain>
    </source>
</reference>
<evidence type="ECO:0000256" key="2">
    <source>
        <dbReference type="ARBA" id="ARBA00023155"/>
    </source>
</evidence>
<dbReference type="AlphaFoldDB" id="A0A9R0SID2"/>